<gene>
    <name evidence="6" type="ORF">NT01SARS_0694</name>
</gene>
<evidence type="ECO:0000259" key="5">
    <source>
        <dbReference type="Pfam" id="PF16327"/>
    </source>
</evidence>
<dbReference type="STRING" id="1123866.NT01SARS_0694"/>
<feature type="transmembrane region" description="Helical" evidence="3">
    <location>
        <begin position="448"/>
        <end position="465"/>
    </location>
</feature>
<sequence length="630" mass="71062">MIVEISHFLALLATGLFFLVGCFSFIRSGNIYISNLITRTYSHAFLLLLTSFAIYVWLAITDNFSVAYIASHSNSDLPTFYKISSIWSAHEGSMFLWILFLAAWGFLFNRSIDNEVVLKPLSIGIISIVLVGFLSFLLLTSNPFETILPFGPPNGADINPVLQDPALAIHPPTLYLGYVGFVIPFACALAFLINGNTEIKWEELVRKWSVSAWIFLTLGITLGSWWAYYELGWGGYWFWDPVENVALMPWLAATAFLHSISVSVKSSNLRIWTILLSISVFSLSLFGAFIVRSGIIDSVHSFANDPQRGLYLLAFIGTIIFISMVLFVIRLPVIRSAGSIKAFSKESFISINNILFGSLVFSIMLGVTYPLVYEFLFDQKISVGAPFYNAIFIPIVVIASIFLFFSIDSKWQRTVKMKFFAGPTSFSVILAVISVVLCIYFFNTESFTIIASLFAGFLIIHRYIIEIASSIFSKKYINPFSVLAHFSLGLLIVSIAFNSMLSTERAINIKINESESYMDLNIFFKDISLVNKSNHDAIKANFLIEDSFSNSFSLSPEKRKYFTRGQITTETAIYVTPLRDIYLTIGDQLEDGSWIVNIQINYLIRWIWISAVFMSFAGLMLIFSKQRQKI</sequence>
<feature type="domain" description="Cytochrome c assembly protein" evidence="4">
    <location>
        <begin position="87"/>
        <end position="293"/>
    </location>
</feature>
<dbReference type="GO" id="GO:0017004">
    <property type="term" value="P:cytochrome complex assembly"/>
    <property type="evidence" value="ECO:0007669"/>
    <property type="project" value="UniProtKB-KW"/>
</dbReference>
<evidence type="ECO:0000256" key="3">
    <source>
        <dbReference type="SAM" id="Phobius"/>
    </source>
</evidence>
<feature type="transmembrane region" description="Helical" evidence="3">
    <location>
        <begin position="311"/>
        <end position="333"/>
    </location>
</feature>
<feature type="transmembrane region" description="Helical" evidence="3">
    <location>
        <begin position="419"/>
        <end position="442"/>
    </location>
</feature>
<protein>
    <submittedName>
        <fullName evidence="6">Cytochrome c-type biogenesis protein CcmF</fullName>
    </submittedName>
</protein>
<dbReference type="InterPro" id="IPR002541">
    <property type="entry name" value="Cyt_c_assembly"/>
</dbReference>
<feature type="transmembrane region" description="Helical" evidence="3">
    <location>
        <begin position="477"/>
        <end position="497"/>
    </location>
</feature>
<evidence type="ECO:0000313" key="6">
    <source>
        <dbReference type="EMBL" id="EJP72199.1"/>
    </source>
</evidence>
<keyword evidence="3" id="KW-1133">Transmembrane helix</keyword>
<feature type="transmembrane region" description="Helical" evidence="3">
    <location>
        <begin position="89"/>
        <end position="108"/>
    </location>
</feature>
<dbReference type="Pfam" id="PF01578">
    <property type="entry name" value="Cytochrom_C_asm"/>
    <property type="match status" value="1"/>
</dbReference>
<name>J4KS72_9GAMM</name>
<proteinExistence type="inferred from homology"/>
<feature type="transmembrane region" description="Helical" evidence="3">
    <location>
        <begin position="6"/>
        <end position="26"/>
    </location>
</feature>
<feature type="transmembrane region" description="Helical" evidence="3">
    <location>
        <begin position="603"/>
        <end position="623"/>
    </location>
</feature>
<feature type="transmembrane region" description="Helical" evidence="3">
    <location>
        <begin position="354"/>
        <end position="373"/>
    </location>
</feature>
<evidence type="ECO:0000256" key="2">
    <source>
        <dbReference type="ARBA" id="ARBA00022748"/>
    </source>
</evidence>
<dbReference type="AlphaFoldDB" id="J4KS72"/>
<dbReference type="EMBL" id="JH611156">
    <property type="protein sequence ID" value="EJP72199.1"/>
    <property type="molecule type" value="Genomic_DNA"/>
</dbReference>
<keyword evidence="3" id="KW-0472">Membrane</keyword>
<feature type="transmembrane region" description="Helical" evidence="3">
    <location>
        <begin position="385"/>
        <end position="407"/>
    </location>
</feature>
<organism evidence="6 7">
    <name type="scientific">SAR86 cluster bacterium SAR86A</name>
    <dbReference type="NCBI Taxonomy" id="1123866"/>
    <lineage>
        <taxon>Bacteria</taxon>
        <taxon>Pseudomonadati</taxon>
        <taxon>Pseudomonadota</taxon>
        <taxon>Gammaproteobacteria</taxon>
        <taxon>SAR86 cluster</taxon>
    </lineage>
</organism>
<feature type="transmembrane region" description="Helical" evidence="3">
    <location>
        <begin position="208"/>
        <end position="227"/>
    </location>
</feature>
<evidence type="ECO:0000313" key="7">
    <source>
        <dbReference type="Proteomes" id="UP000010305"/>
    </source>
</evidence>
<evidence type="ECO:0000256" key="1">
    <source>
        <dbReference type="ARBA" id="ARBA00009186"/>
    </source>
</evidence>
<dbReference type="InterPro" id="IPR003567">
    <property type="entry name" value="Cyt_c_biogenesis"/>
</dbReference>
<feature type="transmembrane region" description="Helical" evidence="3">
    <location>
        <begin position="46"/>
        <end position="69"/>
    </location>
</feature>
<comment type="similarity">
    <text evidence="1">Belongs to the CcmF/CycK/Ccl1/NrfE/CcsA family.</text>
</comment>
<dbReference type="PANTHER" id="PTHR43653:SF1">
    <property type="entry name" value="CYTOCHROME C-TYPE BIOGENESIS PROTEIN CCMF"/>
    <property type="match status" value="1"/>
</dbReference>
<feature type="transmembrane region" description="Helical" evidence="3">
    <location>
        <begin position="271"/>
        <end position="291"/>
    </location>
</feature>
<dbReference type="Pfam" id="PF16327">
    <property type="entry name" value="CcmF_C"/>
    <property type="match status" value="1"/>
</dbReference>
<dbReference type="GO" id="GO:0015232">
    <property type="term" value="F:heme transmembrane transporter activity"/>
    <property type="evidence" value="ECO:0007669"/>
    <property type="project" value="InterPro"/>
</dbReference>
<feature type="transmembrane region" description="Helical" evidence="3">
    <location>
        <begin position="120"/>
        <end position="139"/>
    </location>
</feature>
<dbReference type="GO" id="GO:0016020">
    <property type="term" value="C:membrane"/>
    <property type="evidence" value="ECO:0007669"/>
    <property type="project" value="InterPro"/>
</dbReference>
<dbReference type="HOGENOM" id="CLU_015041_3_0_6"/>
<feature type="domain" description="Cytochrome c-type biogenesis protein CcmF C-terminal" evidence="5">
    <location>
        <begin position="313"/>
        <end position="623"/>
    </location>
</feature>
<feature type="transmembrane region" description="Helical" evidence="3">
    <location>
        <begin position="175"/>
        <end position="196"/>
    </location>
</feature>
<reference evidence="6 7" key="1">
    <citation type="journal article" date="2012" name="ISME J.">
        <title>Genomic insights to SAR86, an abundant and uncultivated marine bacterial lineage.</title>
        <authorList>
            <person name="Dupont C.L."/>
            <person name="Rusch D.B."/>
            <person name="Yooseph S."/>
            <person name="Lombardo M.J."/>
            <person name="Richter R.A."/>
            <person name="Valas R."/>
            <person name="Novotny M."/>
            <person name="Yee-Greenbaum J."/>
            <person name="Selengut J.D."/>
            <person name="Haft D.H."/>
            <person name="Halpern A.L."/>
            <person name="Lasken R.S."/>
            <person name="Nealson K."/>
            <person name="Friedman R."/>
            <person name="Venter J.C."/>
        </authorList>
    </citation>
    <scope>NUCLEOTIDE SEQUENCE [LARGE SCALE GENOMIC DNA]</scope>
</reference>
<dbReference type="Proteomes" id="UP000010305">
    <property type="component" value="Unassembled WGS sequence"/>
</dbReference>
<dbReference type="GO" id="GO:0020037">
    <property type="term" value="F:heme binding"/>
    <property type="evidence" value="ECO:0007669"/>
    <property type="project" value="InterPro"/>
</dbReference>
<dbReference type="PRINTS" id="PR01410">
    <property type="entry name" value="CCBIOGENESIS"/>
</dbReference>
<dbReference type="PANTHER" id="PTHR43653">
    <property type="entry name" value="CYTOCHROME C ASSEMBLY PROTEIN-RELATED"/>
    <property type="match status" value="1"/>
</dbReference>
<evidence type="ECO:0000259" key="4">
    <source>
        <dbReference type="Pfam" id="PF01578"/>
    </source>
</evidence>
<keyword evidence="3" id="KW-0812">Transmembrane</keyword>
<accession>J4KS72</accession>
<feature type="transmembrane region" description="Helical" evidence="3">
    <location>
        <begin position="247"/>
        <end position="264"/>
    </location>
</feature>
<keyword evidence="2" id="KW-0201">Cytochrome c-type biogenesis</keyword>
<dbReference type="InterPro" id="IPR032523">
    <property type="entry name" value="CcmF_C"/>
</dbReference>